<dbReference type="Pfam" id="PF04059">
    <property type="entry name" value="RRM_2"/>
    <property type="match status" value="1"/>
</dbReference>
<gene>
    <name evidence="3" type="ORF">Scaly_1532200</name>
</gene>
<evidence type="ECO:0000259" key="2">
    <source>
        <dbReference type="Pfam" id="PF04059"/>
    </source>
</evidence>
<protein>
    <submittedName>
        <fullName evidence="3">Protein terminal ear1</fullName>
    </submittedName>
</protein>
<name>A0AAW2P5S6_9LAMI</name>
<reference evidence="3" key="2">
    <citation type="journal article" date="2024" name="Plant">
        <title>Genomic evolution and insights into agronomic trait innovations of Sesamum species.</title>
        <authorList>
            <person name="Miao H."/>
            <person name="Wang L."/>
            <person name="Qu L."/>
            <person name="Liu H."/>
            <person name="Sun Y."/>
            <person name="Le M."/>
            <person name="Wang Q."/>
            <person name="Wei S."/>
            <person name="Zheng Y."/>
            <person name="Lin W."/>
            <person name="Duan Y."/>
            <person name="Cao H."/>
            <person name="Xiong S."/>
            <person name="Wang X."/>
            <person name="Wei L."/>
            <person name="Li C."/>
            <person name="Ma Q."/>
            <person name="Ju M."/>
            <person name="Zhao R."/>
            <person name="Li G."/>
            <person name="Mu C."/>
            <person name="Tian Q."/>
            <person name="Mei H."/>
            <person name="Zhang T."/>
            <person name="Gao T."/>
            <person name="Zhang H."/>
        </authorList>
    </citation>
    <scope>NUCLEOTIDE SEQUENCE</scope>
    <source>
        <strain evidence="3">KEN8</strain>
    </source>
</reference>
<comment type="caution">
    <text evidence="3">The sequence shown here is derived from an EMBL/GenBank/DDBJ whole genome shotgun (WGS) entry which is preliminary data.</text>
</comment>
<feature type="region of interest" description="Disordered" evidence="1">
    <location>
        <begin position="181"/>
        <end position="221"/>
    </location>
</feature>
<sequence length="470" mass="52919">MCIKLPRTLNPKAQEWRPSALQPPFQPHSHLIYPPHSQPPVVPLPEQQLVQVVPFTSGPPQNVLCQLPHQQPYYQSHALPSYQAFIPFNVHAQHHSFHCVSFPADESFYNKETKDLGCGNEINLQEENTDESYNKEKMVESAPKRAPVDVVKKGLRRALPPRLQRALRSTFSVDKKPRLVKKEWRPRTPANPESHEGSGDAGASLSPLPASGDDSSHPSKTTVMIKNIPNQLGVFDKVHLILNILPFSVESAGVFAVLRDFMLKFLDDCCKSYSLEYDFLYLPMDFRKKGNLGYAFVNFTSAVAALGFSKTLHNYKWETAWTDRGPITSKKICDGLVKMLLSKVRLRYACKMNRAIRPSREDPGNGSPTPVLVVGIGVSVLLITRLQWFVAKIQVWFRFSTRPLALCSFGLCQKGKEALIRRFKNSSFCCDRIDFLPVVLDPPRNGSDPNPCAPVVLGKLNWPDARSKTY</sequence>
<reference evidence="3" key="1">
    <citation type="submission" date="2020-06" db="EMBL/GenBank/DDBJ databases">
        <authorList>
            <person name="Li T."/>
            <person name="Hu X."/>
            <person name="Zhang T."/>
            <person name="Song X."/>
            <person name="Zhang H."/>
            <person name="Dai N."/>
            <person name="Sheng W."/>
            <person name="Hou X."/>
            <person name="Wei L."/>
        </authorList>
    </citation>
    <scope>NUCLEOTIDE SEQUENCE</scope>
    <source>
        <strain evidence="3">KEN8</strain>
        <tissue evidence="3">Leaf</tissue>
    </source>
</reference>
<accession>A0AAW2P5S6</accession>
<dbReference type="InterPro" id="IPR007201">
    <property type="entry name" value="Mei2-like_Rrm_C"/>
</dbReference>
<proteinExistence type="predicted"/>
<evidence type="ECO:0000256" key="1">
    <source>
        <dbReference type="SAM" id="MobiDB-lite"/>
    </source>
</evidence>
<dbReference type="AlphaFoldDB" id="A0AAW2P5S6"/>
<evidence type="ECO:0000313" key="3">
    <source>
        <dbReference type="EMBL" id="KAL0351435.1"/>
    </source>
</evidence>
<organism evidence="3">
    <name type="scientific">Sesamum calycinum</name>
    <dbReference type="NCBI Taxonomy" id="2727403"/>
    <lineage>
        <taxon>Eukaryota</taxon>
        <taxon>Viridiplantae</taxon>
        <taxon>Streptophyta</taxon>
        <taxon>Embryophyta</taxon>
        <taxon>Tracheophyta</taxon>
        <taxon>Spermatophyta</taxon>
        <taxon>Magnoliopsida</taxon>
        <taxon>eudicotyledons</taxon>
        <taxon>Gunneridae</taxon>
        <taxon>Pentapetalae</taxon>
        <taxon>asterids</taxon>
        <taxon>lamiids</taxon>
        <taxon>Lamiales</taxon>
        <taxon>Pedaliaceae</taxon>
        <taxon>Sesamum</taxon>
    </lineage>
</organism>
<feature type="domain" description="Mei2-like C-terminal RNA recognition motif" evidence="2">
    <location>
        <begin position="272"/>
        <end position="320"/>
    </location>
</feature>
<dbReference type="EMBL" id="JACGWM010000009">
    <property type="protein sequence ID" value="KAL0351435.1"/>
    <property type="molecule type" value="Genomic_DNA"/>
</dbReference>